<dbReference type="GO" id="GO:0019903">
    <property type="term" value="F:protein phosphatase binding"/>
    <property type="evidence" value="ECO:0007669"/>
    <property type="project" value="TreeGrafter"/>
</dbReference>
<feature type="chain" id="PRO_5003578887" description="Myotubularin phosphatase domain-containing protein" evidence="3">
    <location>
        <begin position="19"/>
        <end position="351"/>
    </location>
</feature>
<accession>H2ZC68</accession>
<evidence type="ECO:0000256" key="3">
    <source>
        <dbReference type="SAM" id="SignalP"/>
    </source>
</evidence>
<evidence type="ECO:0000313" key="5">
    <source>
        <dbReference type="Ensembl" id="ENSCSAVP00000015184.1"/>
    </source>
</evidence>
<dbReference type="PANTHER" id="PTHR10807:SF73">
    <property type="entry name" value="LD06050P"/>
    <property type="match status" value="1"/>
</dbReference>
<comment type="similarity">
    <text evidence="1">Belongs to the protein-tyrosine phosphatase family. Non-receptor class myotubularin subfamily.</text>
</comment>
<dbReference type="InterPro" id="IPR029021">
    <property type="entry name" value="Prot-tyrosine_phosphatase-like"/>
</dbReference>
<dbReference type="OMA" id="DDSGMYF"/>
<dbReference type="eggNOG" id="KOG1089">
    <property type="taxonomic scope" value="Eukaryota"/>
</dbReference>
<protein>
    <recommendedName>
        <fullName evidence="4">Myotubularin phosphatase domain-containing protein</fullName>
    </recommendedName>
</protein>
<dbReference type="HOGENOM" id="CLU_052354_0_0_1"/>
<dbReference type="PANTHER" id="PTHR10807">
    <property type="entry name" value="MYOTUBULARIN-RELATED"/>
    <property type="match status" value="1"/>
</dbReference>
<dbReference type="GO" id="GO:0010507">
    <property type="term" value="P:negative regulation of autophagy"/>
    <property type="evidence" value="ECO:0007669"/>
    <property type="project" value="TreeGrafter"/>
</dbReference>
<feature type="signal peptide" evidence="3">
    <location>
        <begin position="1"/>
        <end position="18"/>
    </location>
</feature>
<evidence type="ECO:0000256" key="2">
    <source>
        <dbReference type="SAM" id="MobiDB-lite"/>
    </source>
</evidence>
<feature type="region of interest" description="Disordered" evidence="2">
    <location>
        <begin position="123"/>
        <end position="206"/>
    </location>
</feature>
<reference evidence="5" key="2">
    <citation type="submission" date="2025-08" db="UniProtKB">
        <authorList>
            <consortium name="Ensembl"/>
        </authorList>
    </citation>
    <scope>IDENTIFICATION</scope>
</reference>
<proteinExistence type="inferred from homology"/>
<dbReference type="InterPro" id="IPR022587">
    <property type="entry name" value="MTMR12-like_C"/>
</dbReference>
<dbReference type="InParanoid" id="H2ZC68"/>
<dbReference type="Pfam" id="PF06602">
    <property type="entry name" value="Myotub-related"/>
    <property type="match status" value="1"/>
</dbReference>
<reference evidence="6" key="1">
    <citation type="submission" date="2003-08" db="EMBL/GenBank/DDBJ databases">
        <authorList>
            <person name="Birren B."/>
            <person name="Nusbaum C."/>
            <person name="Abebe A."/>
            <person name="Abouelleil A."/>
            <person name="Adekoya E."/>
            <person name="Ait-zahra M."/>
            <person name="Allen N."/>
            <person name="Allen T."/>
            <person name="An P."/>
            <person name="Anderson M."/>
            <person name="Anderson S."/>
            <person name="Arachchi H."/>
            <person name="Armbruster J."/>
            <person name="Bachantsang P."/>
            <person name="Baldwin J."/>
            <person name="Barry A."/>
            <person name="Bayul T."/>
            <person name="Blitshsteyn B."/>
            <person name="Bloom T."/>
            <person name="Blye J."/>
            <person name="Boguslavskiy L."/>
            <person name="Borowsky M."/>
            <person name="Boukhgalter B."/>
            <person name="Brunache A."/>
            <person name="Butler J."/>
            <person name="Calixte N."/>
            <person name="Calvo S."/>
            <person name="Camarata J."/>
            <person name="Campo K."/>
            <person name="Chang J."/>
            <person name="Cheshatsang Y."/>
            <person name="Citroen M."/>
            <person name="Collymore A."/>
            <person name="Considine T."/>
            <person name="Cook A."/>
            <person name="Cooke P."/>
            <person name="Corum B."/>
            <person name="Cuomo C."/>
            <person name="David R."/>
            <person name="Dawoe T."/>
            <person name="Degray S."/>
            <person name="Dodge S."/>
            <person name="Dooley K."/>
            <person name="Dorje P."/>
            <person name="Dorjee K."/>
            <person name="Dorris L."/>
            <person name="Duffey N."/>
            <person name="Dupes A."/>
            <person name="Elkins T."/>
            <person name="Engels R."/>
            <person name="Erickson J."/>
            <person name="Farina A."/>
            <person name="Faro S."/>
            <person name="Ferreira P."/>
            <person name="Fischer H."/>
            <person name="Fitzgerald M."/>
            <person name="Foley K."/>
            <person name="Gage D."/>
            <person name="Galagan J."/>
            <person name="Gearin G."/>
            <person name="Gnerre S."/>
            <person name="Gnirke A."/>
            <person name="Goyette A."/>
            <person name="Graham J."/>
            <person name="Grandbois E."/>
            <person name="Gyaltsen K."/>
            <person name="Hafez N."/>
            <person name="Hagopian D."/>
            <person name="Hagos B."/>
            <person name="Hall J."/>
            <person name="Hatcher B."/>
            <person name="Heller A."/>
            <person name="Higgins H."/>
            <person name="Honan T."/>
            <person name="Horn A."/>
            <person name="Houde N."/>
            <person name="Hughes L."/>
            <person name="Hulme W."/>
            <person name="Husby E."/>
            <person name="Iliev I."/>
            <person name="Jaffe D."/>
            <person name="Jones C."/>
            <person name="Kamal M."/>
            <person name="Kamat A."/>
            <person name="Kamvysselis M."/>
            <person name="Karlsson E."/>
            <person name="Kells C."/>
            <person name="Kieu A."/>
            <person name="Kisner P."/>
            <person name="Kodira C."/>
            <person name="Kulbokas E."/>
            <person name="Labutti K."/>
            <person name="Lama D."/>
            <person name="Landers T."/>
            <person name="Leger J."/>
            <person name="Levine S."/>
            <person name="Lewis D."/>
            <person name="Lewis T."/>
            <person name="Lindblad-toh K."/>
            <person name="Liu X."/>
            <person name="Lokyitsang T."/>
            <person name="Lokyitsang Y."/>
            <person name="Lucien O."/>
            <person name="Lui A."/>
            <person name="Ma L.J."/>
            <person name="Mabbitt R."/>
            <person name="Macdonald J."/>
            <person name="Maclean C."/>
            <person name="Major J."/>
            <person name="Manning J."/>
            <person name="Marabella R."/>
            <person name="Maru K."/>
            <person name="Matthews C."/>
            <person name="Mauceli E."/>
            <person name="Mccarthy M."/>
            <person name="Mcdonough S."/>
            <person name="Mcghee T."/>
            <person name="Meldrim J."/>
            <person name="Meneus L."/>
            <person name="Mesirov J."/>
            <person name="Mihalev A."/>
            <person name="Mihova T."/>
            <person name="Mikkelsen T."/>
            <person name="Mlenga V."/>
            <person name="Moru K."/>
            <person name="Mozes J."/>
            <person name="Mulrain L."/>
            <person name="Munson G."/>
            <person name="Naylor J."/>
            <person name="Newes C."/>
            <person name="Nguyen C."/>
            <person name="Nguyen N."/>
            <person name="Nguyen T."/>
            <person name="Nicol R."/>
            <person name="Nielsen C."/>
            <person name="Nizzari M."/>
            <person name="Norbu C."/>
            <person name="Norbu N."/>
            <person name="O'donnell P."/>
            <person name="Okoawo O."/>
            <person name="O'leary S."/>
            <person name="Omotosho B."/>
            <person name="O'neill K."/>
            <person name="Osman S."/>
            <person name="Parker S."/>
            <person name="Perrin D."/>
            <person name="Phunkhang P."/>
            <person name="Piqani B."/>
            <person name="Purcell S."/>
            <person name="Rachupka T."/>
            <person name="Ramasamy U."/>
            <person name="Rameau R."/>
            <person name="Ray V."/>
            <person name="Raymond C."/>
            <person name="Retta R."/>
            <person name="Richardson S."/>
            <person name="Rise C."/>
            <person name="Rodriguez J."/>
            <person name="Rogers J."/>
            <person name="Rogov P."/>
            <person name="Rutman M."/>
            <person name="Schupbach R."/>
            <person name="Seaman C."/>
            <person name="Settipalli S."/>
            <person name="Sharpe T."/>
            <person name="Sheridan J."/>
            <person name="Sherpa N."/>
            <person name="Shi J."/>
            <person name="Smirnov S."/>
            <person name="Smith C."/>
            <person name="Sougnez C."/>
            <person name="Spencer B."/>
            <person name="Stalker J."/>
            <person name="Stange-thomann N."/>
            <person name="Stavropoulos S."/>
            <person name="Stetson K."/>
            <person name="Stone C."/>
            <person name="Stone S."/>
            <person name="Stubbs M."/>
            <person name="Talamas J."/>
            <person name="Tchuinga P."/>
            <person name="Tenzing P."/>
            <person name="Tesfaye S."/>
            <person name="Theodore J."/>
            <person name="Thoulutsang Y."/>
            <person name="Topham K."/>
            <person name="Towey S."/>
            <person name="Tsamla T."/>
            <person name="Tsomo N."/>
            <person name="Vallee D."/>
            <person name="Vassiliev H."/>
            <person name="Venkataraman V."/>
            <person name="Vinson J."/>
            <person name="Vo A."/>
            <person name="Wade C."/>
            <person name="Wang S."/>
            <person name="Wangchuk T."/>
            <person name="Wangdi T."/>
            <person name="Whittaker C."/>
            <person name="Wilkinson J."/>
            <person name="Wu Y."/>
            <person name="Wyman D."/>
            <person name="Yadav S."/>
            <person name="Yang S."/>
            <person name="Yang X."/>
            <person name="Yeager S."/>
            <person name="Yee E."/>
            <person name="Young G."/>
            <person name="Zainoun J."/>
            <person name="Zembeck L."/>
            <person name="Zimmer A."/>
            <person name="Zody M."/>
            <person name="Lander E."/>
        </authorList>
    </citation>
    <scope>NUCLEOTIDE SEQUENCE [LARGE SCALE GENOMIC DNA]</scope>
</reference>
<keyword evidence="3" id="KW-0732">Signal</keyword>
<dbReference type="InterPro" id="IPR010569">
    <property type="entry name" value="Myotubularin-like_Pase_dom"/>
</dbReference>
<dbReference type="GO" id="GO:0046856">
    <property type="term" value="P:phosphatidylinositol dephosphorylation"/>
    <property type="evidence" value="ECO:0007669"/>
    <property type="project" value="TreeGrafter"/>
</dbReference>
<dbReference type="Pfam" id="PF12578">
    <property type="entry name" value="3-PAP"/>
    <property type="match status" value="1"/>
</dbReference>
<dbReference type="Proteomes" id="UP000007875">
    <property type="component" value="Unassembled WGS sequence"/>
</dbReference>
<evidence type="ECO:0000259" key="4">
    <source>
        <dbReference type="PROSITE" id="PS51339"/>
    </source>
</evidence>
<evidence type="ECO:0000313" key="6">
    <source>
        <dbReference type="Proteomes" id="UP000007875"/>
    </source>
</evidence>
<evidence type="ECO:0000256" key="1">
    <source>
        <dbReference type="ARBA" id="ARBA00007471"/>
    </source>
</evidence>
<dbReference type="GeneTree" id="ENSGT00940000167774"/>
<feature type="domain" description="Myotubularin phosphatase" evidence="4">
    <location>
        <begin position="1"/>
        <end position="248"/>
    </location>
</feature>
<name>H2ZC68_CIOSA</name>
<dbReference type="GO" id="GO:0005737">
    <property type="term" value="C:cytoplasm"/>
    <property type="evidence" value="ECO:0007669"/>
    <property type="project" value="TreeGrafter"/>
</dbReference>
<dbReference type="InterPro" id="IPR030564">
    <property type="entry name" value="Myotubularin"/>
</dbReference>
<dbReference type="STRING" id="51511.ENSCSAVP00000015184"/>
<dbReference type="Ensembl" id="ENSCSAVT00000015358.1">
    <property type="protein sequence ID" value="ENSCSAVP00000015184.1"/>
    <property type="gene ID" value="ENSCSAVG00000008905.1"/>
</dbReference>
<feature type="compositionally biased region" description="Basic and acidic residues" evidence="2">
    <location>
        <begin position="187"/>
        <end position="198"/>
    </location>
</feature>
<dbReference type="PROSITE" id="PS51339">
    <property type="entry name" value="PPASE_MYOTUBULARIN"/>
    <property type="match status" value="1"/>
</dbReference>
<keyword evidence="6" id="KW-1185">Reference proteome</keyword>
<feature type="compositionally biased region" description="Basic residues" evidence="2">
    <location>
        <begin position="174"/>
        <end position="186"/>
    </location>
</feature>
<organism evidence="5 6">
    <name type="scientific">Ciona savignyi</name>
    <name type="common">Pacific transparent sea squirt</name>
    <dbReference type="NCBI Taxonomy" id="51511"/>
    <lineage>
        <taxon>Eukaryota</taxon>
        <taxon>Metazoa</taxon>
        <taxon>Chordata</taxon>
        <taxon>Tunicata</taxon>
        <taxon>Ascidiacea</taxon>
        <taxon>Phlebobranchia</taxon>
        <taxon>Cionidae</taxon>
        <taxon>Ciona</taxon>
    </lineage>
</organism>
<sequence length="351" mass="39989">MSPVFLLFLDCIHQLVLQNPTKFGFNSTFLVVLSDALRLTAFDTFIFNNERERTRRLDQSEQRMRDSSWQSLPLWAWGAQYKPQDMKIFNNPLYMLQDADFYGVDSLDVSLVTSSTYSRLSASDTPLNGFAEDSGSEENDSDGASPLADENLQIRYNTRTGVVNLGGDTPGADKKKKKTFSIRRKRPKDDGDEGKGSTDNEETNGVSEVEIFNTTMQERMKRPLTLCKDPQMVVRMGVANMRWWSLCYHRWMPWSQSFGGGPSEMHRQESVLFDEIHALYCKIQQLKQSLEDDITTHPDDITTSSSDDSGMYFPHTPPVNPPHLVSNFYPYSPVQELGRKSVLGTPLFDFI</sequence>
<dbReference type="SUPFAM" id="SSF52799">
    <property type="entry name" value="(Phosphotyrosine protein) phosphatases II"/>
    <property type="match status" value="1"/>
</dbReference>
<reference evidence="5" key="3">
    <citation type="submission" date="2025-09" db="UniProtKB">
        <authorList>
            <consortium name="Ensembl"/>
        </authorList>
    </citation>
    <scope>IDENTIFICATION</scope>
</reference>
<dbReference type="AlphaFoldDB" id="H2ZC68"/>